<dbReference type="AlphaFoldDB" id="A0A4Y2S7S5"/>
<protein>
    <submittedName>
        <fullName evidence="1">Uncharacterized protein</fullName>
    </submittedName>
</protein>
<evidence type="ECO:0000313" key="1">
    <source>
        <dbReference type="EMBL" id="GBN84077.1"/>
    </source>
</evidence>
<evidence type="ECO:0000313" key="2">
    <source>
        <dbReference type="EMBL" id="GBN84080.1"/>
    </source>
</evidence>
<name>A0A4Y2S7S5_ARAVE</name>
<evidence type="ECO:0000313" key="3">
    <source>
        <dbReference type="Proteomes" id="UP000499080"/>
    </source>
</evidence>
<accession>A0A4Y2S7S5</accession>
<comment type="caution">
    <text evidence="1">The sequence shown here is derived from an EMBL/GenBank/DDBJ whole genome shotgun (WGS) entry which is preliminary data.</text>
</comment>
<organism evidence="1 3">
    <name type="scientific">Araneus ventricosus</name>
    <name type="common">Orbweaver spider</name>
    <name type="synonym">Epeira ventricosa</name>
    <dbReference type="NCBI Taxonomy" id="182803"/>
    <lineage>
        <taxon>Eukaryota</taxon>
        <taxon>Metazoa</taxon>
        <taxon>Ecdysozoa</taxon>
        <taxon>Arthropoda</taxon>
        <taxon>Chelicerata</taxon>
        <taxon>Arachnida</taxon>
        <taxon>Araneae</taxon>
        <taxon>Araneomorphae</taxon>
        <taxon>Entelegynae</taxon>
        <taxon>Araneoidea</taxon>
        <taxon>Araneidae</taxon>
        <taxon>Araneus</taxon>
    </lineage>
</organism>
<dbReference type="Proteomes" id="UP000499080">
    <property type="component" value="Unassembled WGS sequence"/>
</dbReference>
<dbReference type="EMBL" id="BGPR01020218">
    <property type="protein sequence ID" value="GBN84077.1"/>
    <property type="molecule type" value="Genomic_DNA"/>
</dbReference>
<keyword evidence="3" id="KW-1185">Reference proteome</keyword>
<dbReference type="EMBL" id="BGPR01020219">
    <property type="protein sequence ID" value="GBN84080.1"/>
    <property type="molecule type" value="Genomic_DNA"/>
</dbReference>
<gene>
    <name evidence="2" type="ORF">AVEN_150317_1</name>
    <name evidence="1" type="ORF">AVEN_51043_1</name>
</gene>
<reference evidence="1 3" key="1">
    <citation type="journal article" date="2019" name="Sci. Rep.">
        <title>Orb-weaving spider Araneus ventricosus genome elucidates the spidroin gene catalogue.</title>
        <authorList>
            <person name="Kono N."/>
            <person name="Nakamura H."/>
            <person name="Ohtoshi R."/>
            <person name="Moran D.A.P."/>
            <person name="Shinohara A."/>
            <person name="Yoshida Y."/>
            <person name="Fujiwara M."/>
            <person name="Mori M."/>
            <person name="Tomita M."/>
            <person name="Arakawa K."/>
        </authorList>
    </citation>
    <scope>NUCLEOTIDE SEQUENCE [LARGE SCALE GENOMIC DNA]</scope>
</reference>
<sequence>MKIAGRVTQGRATGCDTTSAIFRKEKSTAFKLIKENQELCSLISQLSIPQLDPQKVIEIGEVFLKHLFGGKQINSLDDLRYISYNKEVTKTLSSNLTCNTSTNNCVLFIFKSNSGWGITWILVNGDWS</sequence>
<proteinExistence type="predicted"/>
<dbReference type="OrthoDB" id="6781249at2759"/>